<dbReference type="RefSeq" id="WP_238272654.1">
    <property type="nucleotide sequence ID" value="NZ_BPQG01000054.1"/>
</dbReference>
<proteinExistence type="predicted"/>
<dbReference type="Proteomes" id="UP001055117">
    <property type="component" value="Unassembled WGS sequence"/>
</dbReference>
<feature type="region of interest" description="Disordered" evidence="1">
    <location>
        <begin position="277"/>
        <end position="324"/>
    </location>
</feature>
<keyword evidence="3" id="KW-1185">Reference proteome</keyword>
<evidence type="ECO:0000313" key="2">
    <source>
        <dbReference type="EMBL" id="GJD45735.1"/>
    </source>
</evidence>
<evidence type="ECO:0008006" key="4">
    <source>
        <dbReference type="Google" id="ProtNLM"/>
    </source>
</evidence>
<dbReference type="InterPro" id="IPR035437">
    <property type="entry name" value="SNase_OB-fold_sf"/>
</dbReference>
<feature type="compositionally biased region" description="Low complexity" evidence="1">
    <location>
        <begin position="195"/>
        <end position="208"/>
    </location>
</feature>
<feature type="compositionally biased region" description="Pro residues" evidence="1">
    <location>
        <begin position="297"/>
        <end position="308"/>
    </location>
</feature>
<sequence length="428" mass="44338">MTTPDAETLAPTERPVLGAPERATLRGEVQAEIARRNPKPVAVRTLQLLAEAAVEPSAEPAGYRVVDRHGRPRRHAGSDAPLTLAELVDEIQARHPALFLPAVVPPAIAPAEPEVTRDAPLIAGAAEMRAATARLVETGSERARALAERSTEQGRALAESAVDRVSGVRAGMAAWLAARRAAADRTRSDATTLNATTSGAATPGTAAPNPVAQPAWRDRASQVGASARDGIGRVAAGLRDWQGEGESVRQHRRWLAGGTAAALLAVLAAGLVVGNRAPEGETPTKTATQADASVPNTPSPDPVTPPPETADTVGLPEPPPAPAANAISGKAEVIDTATVRVAGKVLHLFGVEWVRGGQADELSKYLAGRAVTCTPVPGSENVSCTVEGRDLSEVVLFNGGGRASPEASPELVAAEDHARTERIGVWKR</sequence>
<evidence type="ECO:0000313" key="3">
    <source>
        <dbReference type="Proteomes" id="UP001055117"/>
    </source>
</evidence>
<dbReference type="EMBL" id="BPQG01000054">
    <property type="protein sequence ID" value="GJD45735.1"/>
    <property type="molecule type" value="Genomic_DNA"/>
</dbReference>
<gene>
    <name evidence="2" type="ORF">AFCDBAGC_3612</name>
</gene>
<protein>
    <recommendedName>
        <fullName evidence="4">Nuclease</fullName>
    </recommendedName>
</protein>
<dbReference type="SUPFAM" id="SSF50199">
    <property type="entry name" value="Staphylococcal nuclease"/>
    <property type="match status" value="1"/>
</dbReference>
<name>A0ABQ4QKF3_9HYPH</name>
<feature type="region of interest" description="Disordered" evidence="1">
    <location>
        <begin position="1"/>
        <end position="23"/>
    </location>
</feature>
<organism evidence="2 3">
    <name type="scientific">Methylobacterium cerastii</name>
    <dbReference type="NCBI Taxonomy" id="932741"/>
    <lineage>
        <taxon>Bacteria</taxon>
        <taxon>Pseudomonadati</taxon>
        <taxon>Pseudomonadota</taxon>
        <taxon>Alphaproteobacteria</taxon>
        <taxon>Hyphomicrobiales</taxon>
        <taxon>Methylobacteriaceae</taxon>
        <taxon>Methylobacterium</taxon>
    </lineage>
</organism>
<comment type="caution">
    <text evidence="2">The sequence shown here is derived from an EMBL/GenBank/DDBJ whole genome shotgun (WGS) entry which is preliminary data.</text>
</comment>
<evidence type="ECO:0000256" key="1">
    <source>
        <dbReference type="SAM" id="MobiDB-lite"/>
    </source>
</evidence>
<feature type="region of interest" description="Disordered" evidence="1">
    <location>
        <begin position="185"/>
        <end position="213"/>
    </location>
</feature>
<accession>A0ABQ4QKF3</accession>
<reference evidence="2 3" key="1">
    <citation type="journal article" date="2021" name="Front. Microbiol.">
        <title>Comprehensive Comparative Genomics and Phenotyping of Methylobacterium Species.</title>
        <authorList>
            <person name="Alessa O."/>
            <person name="Ogura Y."/>
            <person name="Fujitani Y."/>
            <person name="Takami H."/>
            <person name="Hayashi T."/>
            <person name="Sahin N."/>
            <person name="Tani A."/>
        </authorList>
    </citation>
    <scope>NUCLEOTIDE SEQUENCE [LARGE SCALE GENOMIC DNA]</scope>
    <source>
        <strain evidence="2 3">DSM 23679</strain>
    </source>
</reference>